<dbReference type="Pfam" id="PF00465">
    <property type="entry name" value="Fe-ADH"/>
    <property type="match status" value="1"/>
</dbReference>
<evidence type="ECO:0000313" key="8">
    <source>
        <dbReference type="EMBL" id="SCW80080.1"/>
    </source>
</evidence>
<dbReference type="Proteomes" id="UP000199542">
    <property type="component" value="Unassembled WGS sequence"/>
</dbReference>
<evidence type="ECO:0000259" key="6">
    <source>
        <dbReference type="Pfam" id="PF00465"/>
    </source>
</evidence>
<feature type="domain" description="Alcohol dehydrogenase iron-type/glycerol dehydrogenase GldA" evidence="6">
    <location>
        <begin position="13"/>
        <end position="175"/>
    </location>
</feature>
<name>A0A1G4TF73_9HYPH</name>
<gene>
    <name evidence="8" type="ORF">SAMN02927900_05102</name>
</gene>
<dbReference type="RefSeq" id="WP_092587538.1">
    <property type="nucleotide sequence ID" value="NZ_FMTM01000009.1"/>
</dbReference>
<sequence>MASLGSPITTIRPNIIEFGIGTAGKLGKWAGKNGYRRTLVISDAFNASRVDALAIQGEVAVFGDVTPEPDISNLDRVLSAAVAARAELIVGFGGGSAMDLAKLASVLAGSPQSLREVVGPNKVQGPRKVALAQVPTTSGTGSEAGIRALVTDPETMSKLAVESVHMLADIAVIDPALTFTVPPRTTAATGVDAMAHCVEAFTNRKAHPMIDIYAIEGTRLVGKYLARAVRDGADAEARAGLSLASLYGGFCLGPVNTAGGHALAYPLGTRWHVAHGAANALIFPHVLAFNTPSVPAKTKAVMEALGHPASDEVKSVFAAAYEFCAELGIEMKLSGLGVPESGLDQMANDAFAIRRLLDNNPRDLTRDDIRSIYGAAF</sequence>
<feature type="domain" description="Fe-containing alcohol dehydrogenase-like C-terminal" evidence="7">
    <location>
        <begin position="186"/>
        <end position="376"/>
    </location>
</feature>
<proteinExistence type="inferred from homology"/>
<evidence type="ECO:0000313" key="9">
    <source>
        <dbReference type="Proteomes" id="UP000199542"/>
    </source>
</evidence>
<dbReference type="EMBL" id="FMTM01000009">
    <property type="protein sequence ID" value="SCW80080.1"/>
    <property type="molecule type" value="Genomic_DNA"/>
</dbReference>
<dbReference type="InterPro" id="IPR001670">
    <property type="entry name" value="ADH_Fe/GldA"/>
</dbReference>
<dbReference type="Gene3D" id="1.20.1090.10">
    <property type="entry name" value="Dehydroquinate synthase-like - alpha domain"/>
    <property type="match status" value="1"/>
</dbReference>
<comment type="catalytic activity">
    <reaction evidence="5">
        <text>a primary alcohol + NAD(+) = an aldehyde + NADH + H(+)</text>
        <dbReference type="Rhea" id="RHEA:10736"/>
        <dbReference type="ChEBI" id="CHEBI:15378"/>
        <dbReference type="ChEBI" id="CHEBI:15734"/>
        <dbReference type="ChEBI" id="CHEBI:17478"/>
        <dbReference type="ChEBI" id="CHEBI:57540"/>
        <dbReference type="ChEBI" id="CHEBI:57945"/>
        <dbReference type="EC" id="1.1.1.1"/>
    </reaction>
</comment>
<organism evidence="8 9">
    <name type="scientific">Rhizobium mongolense subsp. loessense</name>
    <dbReference type="NCBI Taxonomy" id="158890"/>
    <lineage>
        <taxon>Bacteria</taxon>
        <taxon>Pseudomonadati</taxon>
        <taxon>Pseudomonadota</taxon>
        <taxon>Alphaproteobacteria</taxon>
        <taxon>Hyphomicrobiales</taxon>
        <taxon>Rhizobiaceae</taxon>
        <taxon>Rhizobium/Agrobacterium group</taxon>
        <taxon>Rhizobium</taxon>
    </lineage>
</organism>
<dbReference type="FunFam" id="3.40.50.1970:FF:000003">
    <property type="entry name" value="Alcohol dehydrogenase, iron-containing"/>
    <property type="match status" value="1"/>
</dbReference>
<dbReference type="GO" id="GO:0046872">
    <property type="term" value="F:metal ion binding"/>
    <property type="evidence" value="ECO:0007669"/>
    <property type="project" value="InterPro"/>
</dbReference>
<dbReference type="Pfam" id="PF25137">
    <property type="entry name" value="ADH_Fe_C"/>
    <property type="match status" value="1"/>
</dbReference>
<keyword evidence="4" id="KW-0520">NAD</keyword>
<dbReference type="CDD" id="cd08551">
    <property type="entry name" value="Fe-ADH"/>
    <property type="match status" value="1"/>
</dbReference>
<evidence type="ECO:0000256" key="5">
    <source>
        <dbReference type="ARBA" id="ARBA00049243"/>
    </source>
</evidence>
<evidence type="ECO:0000256" key="3">
    <source>
        <dbReference type="ARBA" id="ARBA00023002"/>
    </source>
</evidence>
<dbReference type="GO" id="GO:0004022">
    <property type="term" value="F:alcohol dehydrogenase (NAD+) activity"/>
    <property type="evidence" value="ECO:0007669"/>
    <property type="project" value="UniProtKB-EC"/>
</dbReference>
<dbReference type="SUPFAM" id="SSF56796">
    <property type="entry name" value="Dehydroquinate synthase-like"/>
    <property type="match status" value="1"/>
</dbReference>
<protein>
    <submittedName>
        <fullName evidence="8">Alcohol dehydrogenase</fullName>
    </submittedName>
</protein>
<comment type="cofactor">
    <cofactor evidence="1">
        <name>Fe cation</name>
        <dbReference type="ChEBI" id="CHEBI:24875"/>
    </cofactor>
</comment>
<dbReference type="InterPro" id="IPR039697">
    <property type="entry name" value="Alcohol_dehydrogenase_Fe"/>
</dbReference>
<keyword evidence="3" id="KW-0560">Oxidoreductase</keyword>
<accession>A0A1G4TF73</accession>
<dbReference type="InterPro" id="IPR056798">
    <property type="entry name" value="ADH_Fe_C"/>
</dbReference>
<evidence type="ECO:0000256" key="4">
    <source>
        <dbReference type="ARBA" id="ARBA00023027"/>
    </source>
</evidence>
<dbReference type="PANTHER" id="PTHR11496">
    <property type="entry name" value="ALCOHOL DEHYDROGENASE"/>
    <property type="match status" value="1"/>
</dbReference>
<reference evidence="8 9" key="1">
    <citation type="submission" date="2016-10" db="EMBL/GenBank/DDBJ databases">
        <authorList>
            <person name="de Groot N.N."/>
        </authorList>
    </citation>
    <scope>NUCLEOTIDE SEQUENCE [LARGE SCALE GENOMIC DNA]</scope>
    <source>
        <strain evidence="8 9">CGMCC 1.3401</strain>
    </source>
</reference>
<dbReference type="PANTHER" id="PTHR11496:SF102">
    <property type="entry name" value="ALCOHOL DEHYDROGENASE 4"/>
    <property type="match status" value="1"/>
</dbReference>
<dbReference type="PROSITE" id="PS00913">
    <property type="entry name" value="ADH_IRON_1"/>
    <property type="match status" value="1"/>
</dbReference>
<dbReference type="InterPro" id="IPR018211">
    <property type="entry name" value="ADH_Fe_CS"/>
</dbReference>
<comment type="similarity">
    <text evidence="2">Belongs to the iron-containing alcohol dehydrogenase family.</text>
</comment>
<dbReference type="Gene3D" id="3.40.50.1970">
    <property type="match status" value="1"/>
</dbReference>
<dbReference type="AlphaFoldDB" id="A0A1G4TF73"/>
<evidence type="ECO:0000259" key="7">
    <source>
        <dbReference type="Pfam" id="PF25137"/>
    </source>
</evidence>
<evidence type="ECO:0000256" key="2">
    <source>
        <dbReference type="ARBA" id="ARBA00007358"/>
    </source>
</evidence>
<evidence type="ECO:0000256" key="1">
    <source>
        <dbReference type="ARBA" id="ARBA00001962"/>
    </source>
</evidence>